<comment type="caution">
    <text evidence="1">The sequence shown here is derived from an EMBL/GenBank/DDBJ whole genome shotgun (WGS) entry which is preliminary data.</text>
</comment>
<dbReference type="Proteomes" id="UP000336646">
    <property type="component" value="Unassembled WGS sequence"/>
</dbReference>
<organism evidence="1 2">
    <name type="scientific">Corynebacterium sanguinis</name>
    <dbReference type="NCBI Taxonomy" id="2594913"/>
    <lineage>
        <taxon>Bacteria</taxon>
        <taxon>Bacillati</taxon>
        <taxon>Actinomycetota</taxon>
        <taxon>Actinomycetes</taxon>
        <taxon>Mycobacteriales</taxon>
        <taxon>Corynebacteriaceae</taxon>
        <taxon>Corynebacterium</taxon>
    </lineage>
</organism>
<evidence type="ECO:0000313" key="2">
    <source>
        <dbReference type="Proteomes" id="UP000336646"/>
    </source>
</evidence>
<proteinExistence type="predicted"/>
<sequence>MTTIIPGGFATLTVNDVATDLTTITTATPGTPCQLCRDFGH</sequence>
<gene>
    <name evidence="1" type="ORF">EKI59_11530</name>
</gene>
<accession>A0A6C1TUM0</accession>
<name>A0A6C1TUM0_9CORY</name>
<dbReference type="EMBL" id="RXIR01000050">
    <property type="protein sequence ID" value="TVS25302.1"/>
    <property type="molecule type" value="Genomic_DNA"/>
</dbReference>
<protein>
    <submittedName>
        <fullName evidence="1">Enoyl-CoA hydratase</fullName>
    </submittedName>
</protein>
<feature type="non-terminal residue" evidence="1">
    <location>
        <position position="41"/>
    </location>
</feature>
<dbReference type="AlphaFoldDB" id="A0A6C1TUM0"/>
<reference evidence="1 2" key="1">
    <citation type="submission" date="2018-12" db="EMBL/GenBank/DDBJ databases">
        <title>Corynebacterium sanguinis sp. nov., a clinically-associated and environmental corynebacterium.</title>
        <authorList>
            <person name="Gonzales-Siles L."/>
            <person name="Jaen-Luchoro D."/>
            <person name="Cardew S."/>
            <person name="Inganas E."/>
            <person name="Ohlen M."/>
            <person name="Jensie-Markopolous S."/>
            <person name="Pinyeiro-Iglesias B."/>
            <person name="Molin K."/>
            <person name="Skovbjerg S."/>
            <person name="Svensson-Stadler L."/>
            <person name="Funke G."/>
            <person name="Moore E.R.B."/>
        </authorList>
    </citation>
    <scope>NUCLEOTIDE SEQUENCE [LARGE SCALE GENOMIC DNA]</scope>
    <source>
        <strain evidence="1 2">58734</strain>
    </source>
</reference>
<evidence type="ECO:0000313" key="1">
    <source>
        <dbReference type="EMBL" id="TVS25302.1"/>
    </source>
</evidence>